<dbReference type="AlphaFoldDB" id="A0A183SV94"/>
<evidence type="ECO:0000313" key="2">
    <source>
        <dbReference type="Proteomes" id="UP000275846"/>
    </source>
</evidence>
<name>A0A183SV94_SCHSO</name>
<keyword evidence="2" id="KW-1185">Reference proteome</keyword>
<dbReference type="EMBL" id="UYSU01034492">
    <property type="protein sequence ID" value="VDL94527.1"/>
    <property type="molecule type" value="Genomic_DNA"/>
</dbReference>
<dbReference type="OrthoDB" id="6227998at2759"/>
<dbReference type="Proteomes" id="UP000275846">
    <property type="component" value="Unassembled WGS sequence"/>
</dbReference>
<accession>A0A183SV94</accession>
<evidence type="ECO:0000313" key="3">
    <source>
        <dbReference type="WBParaSite" id="SSLN_0000846001-mRNA-1"/>
    </source>
</evidence>
<protein>
    <submittedName>
        <fullName evidence="1 3">Uncharacterized protein</fullName>
    </submittedName>
</protein>
<evidence type="ECO:0000313" key="1">
    <source>
        <dbReference type="EMBL" id="VDL94527.1"/>
    </source>
</evidence>
<proteinExistence type="predicted"/>
<organism evidence="3">
    <name type="scientific">Schistocephalus solidus</name>
    <name type="common">Tapeworm</name>
    <dbReference type="NCBI Taxonomy" id="70667"/>
    <lineage>
        <taxon>Eukaryota</taxon>
        <taxon>Metazoa</taxon>
        <taxon>Spiralia</taxon>
        <taxon>Lophotrochozoa</taxon>
        <taxon>Platyhelminthes</taxon>
        <taxon>Cestoda</taxon>
        <taxon>Eucestoda</taxon>
        <taxon>Diphyllobothriidea</taxon>
        <taxon>Diphyllobothriidae</taxon>
        <taxon>Schistocephalus</taxon>
    </lineage>
</organism>
<gene>
    <name evidence="1" type="ORF">SSLN_LOCUS8142</name>
</gene>
<reference evidence="1 2" key="2">
    <citation type="submission" date="2018-11" db="EMBL/GenBank/DDBJ databases">
        <authorList>
            <consortium name="Pathogen Informatics"/>
        </authorList>
    </citation>
    <scope>NUCLEOTIDE SEQUENCE [LARGE SCALE GENOMIC DNA]</scope>
    <source>
        <strain evidence="1 2">NST_G2</strain>
    </source>
</reference>
<sequence length="262" mass="29632">MLFNNGNWSGLRKHRNTSHDDFGVSIRPSLRAKPINHQSDGKGWEVFTYCSHENRLPHETSIYRSDYLPGGGRKSSTALDAGNGPAEFRPKSELQCSVNDMSEYQSKYHTWFTLPALAETMERSGDTWRPQPAVYVAEDAGRREPMASATSYNSEYVKLPILRRREPAAANLESTITRLRILNGGESGKEMKPPKSLYMDTYVGQRGADNWAYRRVRQHPSAVAHTVAHGAEDADYWRRVFKTEFPLNPSAVYYDTQQASGP</sequence>
<reference evidence="3" key="1">
    <citation type="submission" date="2016-06" db="UniProtKB">
        <authorList>
            <consortium name="WormBaseParasite"/>
        </authorList>
    </citation>
    <scope>IDENTIFICATION</scope>
</reference>
<dbReference type="WBParaSite" id="SSLN_0000846001-mRNA-1">
    <property type="protein sequence ID" value="SSLN_0000846001-mRNA-1"/>
    <property type="gene ID" value="SSLN_0000846001"/>
</dbReference>